<evidence type="ECO:0000256" key="2">
    <source>
        <dbReference type="ARBA" id="ARBA00010313"/>
    </source>
</evidence>
<keyword evidence="8" id="KW-1185">Reference proteome</keyword>
<dbReference type="GO" id="GO:0008380">
    <property type="term" value="P:RNA splicing"/>
    <property type="evidence" value="ECO:0007669"/>
    <property type="project" value="UniProtKB-KW"/>
</dbReference>
<keyword evidence="4" id="KW-0508">mRNA splicing</keyword>
<dbReference type="GO" id="GO:0016556">
    <property type="term" value="P:mRNA modification"/>
    <property type="evidence" value="ECO:0007669"/>
    <property type="project" value="InterPro"/>
</dbReference>
<proteinExistence type="inferred from homology"/>
<protein>
    <recommendedName>
        <fullName evidence="9">FKBP12-interacting protein of 37 kDa</fullName>
    </recommendedName>
</protein>
<dbReference type="PANTHER" id="PTHR15217">
    <property type="entry name" value="WILMS' TUMOR 1-ASSOCIATING PROTEIN"/>
    <property type="match status" value="1"/>
</dbReference>
<dbReference type="AlphaFoldDB" id="A0A0K9Q4V3"/>
<keyword evidence="5" id="KW-0539">Nucleus</keyword>
<evidence type="ECO:0000313" key="7">
    <source>
        <dbReference type="EMBL" id="KMZ76194.1"/>
    </source>
</evidence>
<name>A0A0K9Q4V3_ZOSMR</name>
<dbReference type="EMBL" id="LFYR01000069">
    <property type="protein sequence ID" value="KMZ76194.1"/>
    <property type="molecule type" value="Genomic_DNA"/>
</dbReference>
<evidence type="ECO:0000256" key="1">
    <source>
        <dbReference type="ARBA" id="ARBA00004123"/>
    </source>
</evidence>
<dbReference type="OrthoDB" id="3366661at2759"/>
<evidence type="ECO:0000256" key="5">
    <source>
        <dbReference type="ARBA" id="ARBA00023242"/>
    </source>
</evidence>
<dbReference type="GO" id="GO:0005634">
    <property type="term" value="C:nucleus"/>
    <property type="evidence" value="ECO:0000318"/>
    <property type="project" value="GO_Central"/>
</dbReference>
<sequence>MVMNSVRSLKSAEESLREQARRLLSDPAMHQEYLRLKNLNEEKDRKLKELEENAKAVNFNSSSKKGKMLMAKCKTLQEENEKIGDLYTEEMLHELEMKLALEKSEYAE</sequence>
<accession>A0A0K9Q4V3</accession>
<evidence type="ECO:0000256" key="4">
    <source>
        <dbReference type="ARBA" id="ARBA00023187"/>
    </source>
</evidence>
<dbReference type="PANTHER" id="PTHR15217:SF0">
    <property type="entry name" value="PRE-MRNA-SPLICING REGULATOR WTAP"/>
    <property type="match status" value="1"/>
</dbReference>
<comment type="similarity">
    <text evidence="2">Belongs to the fl(2)d family.</text>
</comment>
<comment type="subcellular location">
    <subcellularLocation>
        <location evidence="1">Nucleus</location>
    </subcellularLocation>
</comment>
<evidence type="ECO:0000256" key="6">
    <source>
        <dbReference type="SAM" id="Coils"/>
    </source>
</evidence>
<keyword evidence="3" id="KW-0507">mRNA processing</keyword>
<evidence type="ECO:0000256" key="3">
    <source>
        <dbReference type="ARBA" id="ARBA00022664"/>
    </source>
</evidence>
<organism evidence="7 8">
    <name type="scientific">Zostera marina</name>
    <name type="common">Eelgrass</name>
    <dbReference type="NCBI Taxonomy" id="29655"/>
    <lineage>
        <taxon>Eukaryota</taxon>
        <taxon>Viridiplantae</taxon>
        <taxon>Streptophyta</taxon>
        <taxon>Embryophyta</taxon>
        <taxon>Tracheophyta</taxon>
        <taxon>Spermatophyta</taxon>
        <taxon>Magnoliopsida</taxon>
        <taxon>Liliopsida</taxon>
        <taxon>Zosteraceae</taxon>
        <taxon>Zostera</taxon>
    </lineage>
</organism>
<feature type="coiled-coil region" evidence="6">
    <location>
        <begin position="6"/>
        <end position="60"/>
    </location>
</feature>
<evidence type="ECO:0008006" key="9">
    <source>
        <dbReference type="Google" id="ProtNLM"/>
    </source>
</evidence>
<dbReference type="STRING" id="29655.A0A0K9Q4V3"/>
<dbReference type="InterPro" id="IPR033757">
    <property type="entry name" value="WTAP"/>
</dbReference>
<dbReference type="Pfam" id="PF17098">
    <property type="entry name" value="Wtap"/>
    <property type="match status" value="1"/>
</dbReference>
<dbReference type="GO" id="GO:0006397">
    <property type="term" value="P:mRNA processing"/>
    <property type="evidence" value="ECO:0007669"/>
    <property type="project" value="UniProtKB-KW"/>
</dbReference>
<dbReference type="GO" id="GO:0000381">
    <property type="term" value="P:regulation of alternative mRNA splicing, via spliceosome"/>
    <property type="evidence" value="ECO:0000318"/>
    <property type="project" value="GO_Central"/>
</dbReference>
<comment type="caution">
    <text evidence="7">The sequence shown here is derived from an EMBL/GenBank/DDBJ whole genome shotgun (WGS) entry which is preliminary data.</text>
</comment>
<keyword evidence="6" id="KW-0175">Coiled coil</keyword>
<reference evidence="8" key="1">
    <citation type="journal article" date="2016" name="Nature">
        <title>The genome of the seagrass Zostera marina reveals angiosperm adaptation to the sea.</title>
        <authorList>
            <person name="Olsen J.L."/>
            <person name="Rouze P."/>
            <person name="Verhelst B."/>
            <person name="Lin Y.-C."/>
            <person name="Bayer T."/>
            <person name="Collen J."/>
            <person name="Dattolo E."/>
            <person name="De Paoli E."/>
            <person name="Dittami S."/>
            <person name="Maumus F."/>
            <person name="Michel G."/>
            <person name="Kersting A."/>
            <person name="Lauritano C."/>
            <person name="Lohaus R."/>
            <person name="Toepel M."/>
            <person name="Tonon T."/>
            <person name="Vanneste K."/>
            <person name="Amirebrahimi M."/>
            <person name="Brakel J."/>
            <person name="Bostroem C."/>
            <person name="Chovatia M."/>
            <person name="Grimwood J."/>
            <person name="Jenkins J.W."/>
            <person name="Jueterbock A."/>
            <person name="Mraz A."/>
            <person name="Stam W.T."/>
            <person name="Tice H."/>
            <person name="Bornberg-Bauer E."/>
            <person name="Green P.J."/>
            <person name="Pearson G.A."/>
            <person name="Procaccini G."/>
            <person name="Duarte C.M."/>
            <person name="Schmutz J."/>
            <person name="Reusch T.B.H."/>
            <person name="Van de Peer Y."/>
        </authorList>
    </citation>
    <scope>NUCLEOTIDE SEQUENCE [LARGE SCALE GENOMIC DNA]</scope>
    <source>
        <strain evidence="8">cv. Finnish</strain>
    </source>
</reference>
<gene>
    <name evidence="7" type="ORF">ZOSMA_105G00210</name>
</gene>
<evidence type="ECO:0000313" key="8">
    <source>
        <dbReference type="Proteomes" id="UP000036987"/>
    </source>
</evidence>
<dbReference type="Proteomes" id="UP000036987">
    <property type="component" value="Unassembled WGS sequence"/>
</dbReference>